<dbReference type="SUPFAM" id="SSF75005">
    <property type="entry name" value="Arabinanase/levansucrase/invertase"/>
    <property type="match status" value="1"/>
</dbReference>
<dbReference type="Proteomes" id="UP000000379">
    <property type="component" value="Chromosome"/>
</dbReference>
<dbReference type="PANTHER" id="PTHR43301">
    <property type="entry name" value="ARABINAN ENDO-1,5-ALPHA-L-ARABINOSIDASE"/>
    <property type="match status" value="1"/>
</dbReference>
<keyword evidence="8" id="KW-0732">Signal</keyword>
<dbReference type="Gene3D" id="2.115.10.20">
    <property type="entry name" value="Glycosyl hydrolase domain, family 43"/>
    <property type="match status" value="1"/>
</dbReference>
<dbReference type="EMBL" id="CP002049">
    <property type="protein sequence ID" value="ADI13858.1"/>
    <property type="molecule type" value="Genomic_DNA"/>
</dbReference>
<name>D7CTK1_TRURR</name>
<dbReference type="CAZy" id="GH43">
    <property type="family name" value="Glycoside Hydrolase Family 43"/>
</dbReference>
<feature type="active site" description="Proton donor" evidence="5">
    <location>
        <position position="205"/>
    </location>
</feature>
<comment type="similarity">
    <text evidence="2 7">Belongs to the glycosyl hydrolase 43 family.</text>
</comment>
<keyword evidence="4 7" id="KW-0326">Glycosidase</keyword>
<evidence type="ECO:0000256" key="5">
    <source>
        <dbReference type="PIRSR" id="PIRSR606710-1"/>
    </source>
</evidence>
<evidence type="ECO:0000256" key="1">
    <source>
        <dbReference type="ARBA" id="ARBA00004834"/>
    </source>
</evidence>
<proteinExistence type="inferred from homology"/>
<protein>
    <submittedName>
        <fullName evidence="9">Glycoside hydrolase family 43</fullName>
    </submittedName>
</protein>
<evidence type="ECO:0000313" key="9">
    <source>
        <dbReference type="EMBL" id="ADI13858.1"/>
    </source>
</evidence>
<dbReference type="Pfam" id="PF04616">
    <property type="entry name" value="Glyco_hydro_43"/>
    <property type="match status" value="1"/>
</dbReference>
<dbReference type="KEGG" id="tra:Trad_0722"/>
<dbReference type="HOGENOM" id="CLU_009397_5_1_0"/>
<reference evidence="10" key="1">
    <citation type="submission" date="2010-05" db="EMBL/GenBank/DDBJ databases">
        <title>The complete genome of Truepera radiovictris DSM 17093.</title>
        <authorList>
            <consortium name="US DOE Joint Genome Institute (JGI-PGF)"/>
            <person name="Lucas S."/>
            <person name="Copeland A."/>
            <person name="Lapidus A."/>
            <person name="Glavina del Rio T."/>
            <person name="Dalin E."/>
            <person name="Tice H."/>
            <person name="Bruce D."/>
            <person name="Goodwin L."/>
            <person name="Pitluck S."/>
            <person name="Kyrpides N."/>
            <person name="Mavromatis K."/>
            <person name="Ovchinnikova G."/>
            <person name="Munk A.C."/>
            <person name="Detter J.C."/>
            <person name="Han C."/>
            <person name="Tapia R."/>
            <person name="Land M."/>
            <person name="Hauser L."/>
            <person name="Markowitz V."/>
            <person name="Cheng J.-F."/>
            <person name="Hugenholtz P."/>
            <person name="Woyke T."/>
            <person name="Wu D."/>
            <person name="Tindall B."/>
            <person name="Pomrenke H.G."/>
            <person name="Brambilla E."/>
            <person name="Klenk H.-P."/>
            <person name="Eisen J.A."/>
        </authorList>
    </citation>
    <scope>NUCLEOTIDE SEQUENCE [LARGE SCALE GENOMIC DNA]</scope>
    <source>
        <strain evidence="10">DSM 17093 / CIP 108686 / LMG 22925 / RQ-24</strain>
    </source>
</reference>
<evidence type="ECO:0000256" key="2">
    <source>
        <dbReference type="ARBA" id="ARBA00009865"/>
    </source>
</evidence>
<dbReference type="OrthoDB" id="9801455at2"/>
<feature type="site" description="Important for catalytic activity, responsible for pKa modulation of the active site Glu and correct orientation of both the proton donor and substrate" evidence="6">
    <location>
        <position position="160"/>
    </location>
</feature>
<evidence type="ECO:0000256" key="3">
    <source>
        <dbReference type="ARBA" id="ARBA00022801"/>
    </source>
</evidence>
<dbReference type="STRING" id="649638.Trad_0722"/>
<feature type="chain" id="PRO_5003094272" evidence="8">
    <location>
        <begin position="22"/>
        <end position="339"/>
    </location>
</feature>
<evidence type="ECO:0000256" key="7">
    <source>
        <dbReference type="RuleBase" id="RU361187"/>
    </source>
</evidence>
<dbReference type="GO" id="GO:0004553">
    <property type="term" value="F:hydrolase activity, hydrolyzing O-glycosyl compounds"/>
    <property type="evidence" value="ECO:0007669"/>
    <property type="project" value="InterPro"/>
</dbReference>
<dbReference type="InterPro" id="IPR050727">
    <property type="entry name" value="GH43_arabinanases"/>
</dbReference>
<gene>
    <name evidence="9" type="ordered locus">Trad_0722</name>
</gene>
<organism evidence="9 10">
    <name type="scientific">Truepera radiovictrix (strain DSM 17093 / CIP 108686 / LMG 22925 / RQ-24)</name>
    <dbReference type="NCBI Taxonomy" id="649638"/>
    <lineage>
        <taxon>Bacteria</taxon>
        <taxon>Thermotogati</taxon>
        <taxon>Deinococcota</taxon>
        <taxon>Deinococci</taxon>
        <taxon>Trueperales</taxon>
        <taxon>Trueperaceae</taxon>
        <taxon>Truepera</taxon>
    </lineage>
</organism>
<feature type="signal peptide" evidence="8">
    <location>
        <begin position="1"/>
        <end position="21"/>
    </location>
</feature>
<dbReference type="InterPro" id="IPR023296">
    <property type="entry name" value="Glyco_hydro_beta-prop_sf"/>
</dbReference>
<dbReference type="CDD" id="cd18616">
    <property type="entry name" value="GH43_ABN-like"/>
    <property type="match status" value="1"/>
</dbReference>
<dbReference type="InterPro" id="IPR006710">
    <property type="entry name" value="Glyco_hydro_43"/>
</dbReference>
<dbReference type="PANTHER" id="PTHR43301:SF3">
    <property type="entry name" value="ARABINAN ENDO-1,5-ALPHA-L-ARABINOSIDASE A-RELATED"/>
    <property type="match status" value="1"/>
</dbReference>
<dbReference type="eggNOG" id="COG3507">
    <property type="taxonomic scope" value="Bacteria"/>
</dbReference>
<reference evidence="9 10" key="2">
    <citation type="journal article" date="2011" name="Stand. Genomic Sci.">
        <title>Complete genome sequence of Truepera radiovictrix type strain (RQ-24).</title>
        <authorList>
            <person name="Ivanova N."/>
            <person name="Rohde C."/>
            <person name="Munk C."/>
            <person name="Nolan M."/>
            <person name="Lucas S."/>
            <person name="Del Rio T.G."/>
            <person name="Tice H."/>
            <person name="Deshpande S."/>
            <person name="Cheng J.F."/>
            <person name="Tapia R."/>
            <person name="Han C."/>
            <person name="Goodwin L."/>
            <person name="Pitluck S."/>
            <person name="Liolios K."/>
            <person name="Mavromatis K."/>
            <person name="Mikhailova N."/>
            <person name="Pati A."/>
            <person name="Chen A."/>
            <person name="Palaniappan K."/>
            <person name="Land M."/>
            <person name="Hauser L."/>
            <person name="Chang Y.J."/>
            <person name="Jeffries C.D."/>
            <person name="Brambilla E."/>
            <person name="Rohde M."/>
            <person name="Goker M."/>
            <person name="Tindall B.J."/>
            <person name="Woyke T."/>
            <person name="Bristow J."/>
            <person name="Eisen J.A."/>
            <person name="Markowitz V."/>
            <person name="Hugenholtz P."/>
            <person name="Kyrpides N.C."/>
            <person name="Klenk H.P."/>
            <person name="Lapidus A."/>
        </authorList>
    </citation>
    <scope>NUCLEOTIDE SEQUENCE [LARGE SCALE GENOMIC DNA]</scope>
    <source>
        <strain evidence="10">DSM 17093 / CIP 108686 / LMG 22925 / RQ-24</strain>
    </source>
</reference>
<evidence type="ECO:0000256" key="8">
    <source>
        <dbReference type="SAM" id="SignalP"/>
    </source>
</evidence>
<comment type="pathway">
    <text evidence="1">Glycan metabolism; L-arabinan degradation.</text>
</comment>
<keyword evidence="3 7" id="KW-0378">Hydrolase</keyword>
<keyword evidence="10" id="KW-1185">Reference proteome</keyword>
<dbReference type="GO" id="GO:0005975">
    <property type="term" value="P:carbohydrate metabolic process"/>
    <property type="evidence" value="ECO:0007669"/>
    <property type="project" value="InterPro"/>
</dbReference>
<sequence length="339" mass="37030">MLWRTALAVGLTLATGGPLVAAEAPPPRYTNPVVTPVAADPSVIRADDGRYYLYATQDDWGDGGGSRYVPIFTSPDLVEWTYIGDAFSWPPAWKTGGGFYWAPHITRRGDLYELFYSASLWGDPNPCIGLATARSPEGPFEDLGRPVFCSEDIGVRNSIDPFVWDEGGRRTLIWGSFHGIYAVELAEDGTRAVGEPVRLADTRFEAPWVTYREGFYYLFLSAGSCCDGEWSTYTVYVGRSESLLGPYLDAQGRDLNAGGGDIVLAANDTWVGPGHNAVVTDDAGADWFVYHAIPRDAPRLRNGVNNRPTLIDRLEWRDGWPLVAGPSATEQEGPVVSAP</sequence>
<accession>D7CTK1</accession>
<evidence type="ECO:0000256" key="4">
    <source>
        <dbReference type="ARBA" id="ARBA00023295"/>
    </source>
</evidence>
<evidence type="ECO:0000256" key="6">
    <source>
        <dbReference type="PIRSR" id="PIRSR606710-2"/>
    </source>
</evidence>
<feature type="active site" description="Proton acceptor" evidence="5">
    <location>
        <position position="40"/>
    </location>
</feature>
<dbReference type="AlphaFoldDB" id="D7CTK1"/>
<evidence type="ECO:0000313" key="10">
    <source>
        <dbReference type="Proteomes" id="UP000000379"/>
    </source>
</evidence>